<gene>
    <name evidence="1" type="ORF">HPB47_018285</name>
</gene>
<sequence>MTRQETGDEFNNKVGSYSYVDALGVARTVNYVADAAGFRVNVDTNEPGTKTSTPAHAQILSSAVEGPHPLPSAQSTEPQWSTQLPSPTLGTLLQLAYNFGHARLV</sequence>
<comment type="caution">
    <text evidence="1">The sequence shown here is derived from an EMBL/GenBank/DDBJ whole genome shotgun (WGS) entry which is preliminary data.</text>
</comment>
<evidence type="ECO:0000313" key="1">
    <source>
        <dbReference type="EMBL" id="KAG0435864.1"/>
    </source>
</evidence>
<accession>A0AC60QL65</accession>
<protein>
    <submittedName>
        <fullName evidence="1">Uncharacterized protein</fullName>
    </submittedName>
</protein>
<organism evidence="1 2">
    <name type="scientific">Ixodes persulcatus</name>
    <name type="common">Taiga tick</name>
    <dbReference type="NCBI Taxonomy" id="34615"/>
    <lineage>
        <taxon>Eukaryota</taxon>
        <taxon>Metazoa</taxon>
        <taxon>Ecdysozoa</taxon>
        <taxon>Arthropoda</taxon>
        <taxon>Chelicerata</taxon>
        <taxon>Arachnida</taxon>
        <taxon>Acari</taxon>
        <taxon>Parasitiformes</taxon>
        <taxon>Ixodida</taxon>
        <taxon>Ixodoidea</taxon>
        <taxon>Ixodidae</taxon>
        <taxon>Ixodinae</taxon>
        <taxon>Ixodes</taxon>
    </lineage>
</organism>
<name>A0AC60QL65_IXOPE</name>
<keyword evidence="2" id="KW-1185">Reference proteome</keyword>
<evidence type="ECO:0000313" key="2">
    <source>
        <dbReference type="Proteomes" id="UP000805193"/>
    </source>
</evidence>
<reference evidence="1 2" key="1">
    <citation type="journal article" date="2020" name="Cell">
        <title>Large-Scale Comparative Analyses of Tick Genomes Elucidate Their Genetic Diversity and Vector Capacities.</title>
        <authorList>
            <consortium name="Tick Genome and Microbiome Consortium (TIGMIC)"/>
            <person name="Jia N."/>
            <person name="Wang J."/>
            <person name="Shi W."/>
            <person name="Du L."/>
            <person name="Sun Y."/>
            <person name="Zhan W."/>
            <person name="Jiang J.F."/>
            <person name="Wang Q."/>
            <person name="Zhang B."/>
            <person name="Ji P."/>
            <person name="Bell-Sakyi L."/>
            <person name="Cui X.M."/>
            <person name="Yuan T.T."/>
            <person name="Jiang B.G."/>
            <person name="Yang W.F."/>
            <person name="Lam T.T."/>
            <person name="Chang Q.C."/>
            <person name="Ding S.J."/>
            <person name="Wang X.J."/>
            <person name="Zhu J.G."/>
            <person name="Ruan X.D."/>
            <person name="Zhao L."/>
            <person name="Wei J.T."/>
            <person name="Ye R.Z."/>
            <person name="Que T.C."/>
            <person name="Du C.H."/>
            <person name="Zhou Y.H."/>
            <person name="Cheng J.X."/>
            <person name="Dai P.F."/>
            <person name="Guo W.B."/>
            <person name="Han X.H."/>
            <person name="Huang E.J."/>
            <person name="Li L.F."/>
            <person name="Wei W."/>
            <person name="Gao Y.C."/>
            <person name="Liu J.Z."/>
            <person name="Shao H.Z."/>
            <person name="Wang X."/>
            <person name="Wang C.C."/>
            <person name="Yang T.C."/>
            <person name="Huo Q.B."/>
            <person name="Li W."/>
            <person name="Chen H.Y."/>
            <person name="Chen S.E."/>
            <person name="Zhou L.G."/>
            <person name="Ni X.B."/>
            <person name="Tian J.H."/>
            <person name="Sheng Y."/>
            <person name="Liu T."/>
            <person name="Pan Y.S."/>
            <person name="Xia L.Y."/>
            <person name="Li J."/>
            <person name="Zhao F."/>
            <person name="Cao W.C."/>
        </authorList>
    </citation>
    <scope>NUCLEOTIDE SEQUENCE [LARGE SCALE GENOMIC DNA]</scope>
    <source>
        <strain evidence="1">Iper-2018</strain>
    </source>
</reference>
<dbReference type="Proteomes" id="UP000805193">
    <property type="component" value="Unassembled WGS sequence"/>
</dbReference>
<dbReference type="EMBL" id="JABSTQ010007347">
    <property type="protein sequence ID" value="KAG0435864.1"/>
    <property type="molecule type" value="Genomic_DNA"/>
</dbReference>
<proteinExistence type="predicted"/>